<sequence length="331" mass="34298">MSRAVVFDEVGGPDVLRLVDEPAGTPGPGEVRVRLEAFAVNRLDELTRSGASPMPVKLPHARLGCEGTGVIDALGEGVEGYEVGDAVVLTAVPDMTANGTYADHTVLPATRIIERPERLSPVGAAALWVAYSTAYGALVEKAGMRPGDRVLITAASGTVGLAALQIANQIGATPIAVTRHAAKRDGLLAAGAAAVVATDTEDIVEATRSHTGGAGADIILDSVMGPGLAELAKAAKRFSGTLVTVGWLDPRPAPYPSVPITTHRYMSFEHALDTAAVRRIAAFLFAGLRSGALSPTVDRVFPMEDIVDAHRYLEQGQQGLGKIVVTTGQAG</sequence>
<dbReference type="InterPro" id="IPR051603">
    <property type="entry name" value="Zinc-ADH_QOR/CCCR"/>
</dbReference>
<comment type="caution">
    <text evidence="3">The sequence shown here is derived from an EMBL/GenBank/DDBJ whole genome shotgun (WGS) entry which is preliminary data.</text>
</comment>
<dbReference type="SMART" id="SM00829">
    <property type="entry name" value="PKS_ER"/>
    <property type="match status" value="1"/>
</dbReference>
<reference evidence="3" key="2">
    <citation type="submission" date="2020-09" db="EMBL/GenBank/DDBJ databases">
        <authorList>
            <person name="Sun Q."/>
            <person name="Ohkuma M."/>
        </authorList>
    </citation>
    <scope>NUCLEOTIDE SEQUENCE</scope>
    <source>
        <strain evidence="3">JCM 4477</strain>
    </source>
</reference>
<dbReference type="Gene3D" id="3.90.180.10">
    <property type="entry name" value="Medium-chain alcohol dehydrogenases, catalytic domain"/>
    <property type="match status" value="1"/>
</dbReference>
<dbReference type="SUPFAM" id="SSF50129">
    <property type="entry name" value="GroES-like"/>
    <property type="match status" value="1"/>
</dbReference>
<dbReference type="CDD" id="cd08268">
    <property type="entry name" value="MDR2"/>
    <property type="match status" value="1"/>
</dbReference>
<evidence type="ECO:0000313" key="4">
    <source>
        <dbReference type="Proteomes" id="UP000630718"/>
    </source>
</evidence>
<dbReference type="InterPro" id="IPR020843">
    <property type="entry name" value="ER"/>
</dbReference>
<name>A0A919DWM6_9ACTN</name>
<dbReference type="Pfam" id="PF08240">
    <property type="entry name" value="ADH_N"/>
    <property type="match status" value="1"/>
</dbReference>
<evidence type="ECO:0000259" key="2">
    <source>
        <dbReference type="SMART" id="SM00829"/>
    </source>
</evidence>
<dbReference type="PANTHER" id="PTHR44154">
    <property type="entry name" value="QUINONE OXIDOREDUCTASE"/>
    <property type="match status" value="1"/>
</dbReference>
<accession>A0A919DWM6</accession>
<keyword evidence="1" id="KW-0521">NADP</keyword>
<dbReference type="InterPro" id="IPR036291">
    <property type="entry name" value="NAD(P)-bd_dom_sf"/>
</dbReference>
<dbReference type="InterPro" id="IPR013154">
    <property type="entry name" value="ADH-like_N"/>
</dbReference>
<dbReference type="SUPFAM" id="SSF51735">
    <property type="entry name" value="NAD(P)-binding Rossmann-fold domains"/>
    <property type="match status" value="1"/>
</dbReference>
<dbReference type="AlphaFoldDB" id="A0A919DWM6"/>
<gene>
    <name evidence="3" type="ORF">GCM10018772_15000</name>
</gene>
<dbReference type="Gene3D" id="3.40.50.720">
    <property type="entry name" value="NAD(P)-binding Rossmann-like Domain"/>
    <property type="match status" value="1"/>
</dbReference>
<feature type="domain" description="Enoyl reductase (ER)" evidence="2">
    <location>
        <begin position="11"/>
        <end position="325"/>
    </location>
</feature>
<dbReference type="PANTHER" id="PTHR44154:SF1">
    <property type="entry name" value="QUINONE OXIDOREDUCTASE"/>
    <property type="match status" value="1"/>
</dbReference>
<dbReference type="GO" id="GO:0016491">
    <property type="term" value="F:oxidoreductase activity"/>
    <property type="evidence" value="ECO:0007669"/>
    <property type="project" value="InterPro"/>
</dbReference>
<reference evidence="3" key="1">
    <citation type="journal article" date="2014" name="Int. J. Syst. Evol. Microbiol.">
        <title>Complete genome sequence of Corynebacterium casei LMG S-19264T (=DSM 44701T), isolated from a smear-ripened cheese.</title>
        <authorList>
            <consortium name="US DOE Joint Genome Institute (JGI-PGF)"/>
            <person name="Walter F."/>
            <person name="Albersmeier A."/>
            <person name="Kalinowski J."/>
            <person name="Ruckert C."/>
        </authorList>
    </citation>
    <scope>NUCLEOTIDE SEQUENCE</scope>
    <source>
        <strain evidence="3">JCM 4477</strain>
    </source>
</reference>
<protein>
    <submittedName>
        <fullName evidence="3">Alcohol dehydrogenase</fullName>
    </submittedName>
</protein>
<keyword evidence="4" id="KW-1185">Reference proteome</keyword>
<proteinExistence type="predicted"/>
<dbReference type="RefSeq" id="WP_190203348.1">
    <property type="nucleotide sequence ID" value="NZ_BNBI01000003.1"/>
</dbReference>
<evidence type="ECO:0000313" key="3">
    <source>
        <dbReference type="EMBL" id="GHE92338.1"/>
    </source>
</evidence>
<dbReference type="EMBL" id="BNBI01000003">
    <property type="protein sequence ID" value="GHE92338.1"/>
    <property type="molecule type" value="Genomic_DNA"/>
</dbReference>
<dbReference type="InterPro" id="IPR011032">
    <property type="entry name" value="GroES-like_sf"/>
</dbReference>
<dbReference type="Proteomes" id="UP000630718">
    <property type="component" value="Unassembled WGS sequence"/>
</dbReference>
<evidence type="ECO:0000256" key="1">
    <source>
        <dbReference type="ARBA" id="ARBA00022857"/>
    </source>
</evidence>
<dbReference type="Pfam" id="PF13602">
    <property type="entry name" value="ADH_zinc_N_2"/>
    <property type="match status" value="1"/>
</dbReference>
<organism evidence="3 4">
    <name type="scientific">Streptomyces fumanus</name>
    <dbReference type="NCBI Taxonomy" id="67302"/>
    <lineage>
        <taxon>Bacteria</taxon>
        <taxon>Bacillati</taxon>
        <taxon>Actinomycetota</taxon>
        <taxon>Actinomycetes</taxon>
        <taxon>Kitasatosporales</taxon>
        <taxon>Streptomycetaceae</taxon>
        <taxon>Streptomyces</taxon>
    </lineage>
</organism>